<dbReference type="RefSeq" id="WP_021069523.1">
    <property type="nucleotide sequence ID" value="NZ_ATDL01000009.1"/>
</dbReference>
<evidence type="ECO:0000259" key="1">
    <source>
        <dbReference type="PROSITE" id="PS50940"/>
    </source>
</evidence>
<organism evidence="2 3">
    <name type="scientific">Sphingobacterium paucimobilis HER1398</name>
    <dbReference type="NCBI Taxonomy" id="1346330"/>
    <lineage>
        <taxon>Bacteria</taxon>
        <taxon>Pseudomonadati</taxon>
        <taxon>Bacteroidota</taxon>
        <taxon>Sphingobacteriia</taxon>
        <taxon>Sphingobacteriales</taxon>
        <taxon>Sphingobacteriaceae</taxon>
        <taxon>Sphingobacterium</taxon>
    </lineage>
</organism>
<evidence type="ECO:0000313" key="2">
    <source>
        <dbReference type="EMBL" id="ERJ60145.1"/>
    </source>
</evidence>
<dbReference type="Gene3D" id="2.170.140.10">
    <property type="entry name" value="Chitin binding domain"/>
    <property type="match status" value="1"/>
</dbReference>
<dbReference type="GO" id="GO:0005576">
    <property type="term" value="C:extracellular region"/>
    <property type="evidence" value="ECO:0007669"/>
    <property type="project" value="InterPro"/>
</dbReference>
<dbReference type="EMBL" id="ATDL01000009">
    <property type="protein sequence ID" value="ERJ60145.1"/>
    <property type="molecule type" value="Genomic_DNA"/>
</dbReference>
<evidence type="ECO:0000313" key="3">
    <source>
        <dbReference type="Proteomes" id="UP000016584"/>
    </source>
</evidence>
<protein>
    <recommendedName>
        <fullName evidence="1">Chitin-binding type-2 domain-containing protein</fullName>
    </recommendedName>
</protein>
<proteinExistence type="predicted"/>
<dbReference type="AlphaFoldDB" id="U2HY05"/>
<dbReference type="Pfam" id="PF01607">
    <property type="entry name" value="CBM_14"/>
    <property type="match status" value="1"/>
</dbReference>
<dbReference type="PROSITE" id="PS50940">
    <property type="entry name" value="CHIT_BIND_II"/>
    <property type="match status" value="1"/>
</dbReference>
<dbReference type="SUPFAM" id="SSF57625">
    <property type="entry name" value="Invertebrate chitin-binding proteins"/>
    <property type="match status" value="1"/>
</dbReference>
<sequence length="79" mass="8859">MKKLIKKVVLMGIALIGLIGFVNADCYYVGLDIWVSEGYAIPHPDVDKFFLCLDGRLVQGTCPQGFYFSEESQDCLRPL</sequence>
<feature type="domain" description="Chitin-binding type-2" evidence="1">
    <location>
        <begin position="23"/>
        <end position="79"/>
    </location>
</feature>
<dbReference type="Proteomes" id="UP000016584">
    <property type="component" value="Unassembled WGS sequence"/>
</dbReference>
<dbReference type="InterPro" id="IPR036508">
    <property type="entry name" value="Chitin-bd_dom_sf"/>
</dbReference>
<dbReference type="InterPro" id="IPR002557">
    <property type="entry name" value="Chitin-bd_dom"/>
</dbReference>
<dbReference type="PATRIC" id="fig|1346330.5.peg.1344"/>
<accession>U2HY05</accession>
<reference evidence="2 3" key="1">
    <citation type="journal article" date="2013" name="Genome Announc.">
        <title>The Draft Genome Sequence of Sphingomonas paucimobilis Strain HER1398 (Proteobacteria), Host to the Giant PAU Phage, Indicates That It Is a Member of the Genus Sphingobacterium (Bacteroidetes).</title>
        <authorList>
            <person name="White R.A.III."/>
            <person name="Suttle C.A."/>
        </authorList>
    </citation>
    <scope>NUCLEOTIDE SEQUENCE [LARGE SCALE GENOMIC DNA]</scope>
    <source>
        <strain evidence="2 3">HER1398</strain>
    </source>
</reference>
<comment type="caution">
    <text evidence="2">The sequence shown here is derived from an EMBL/GenBank/DDBJ whole genome shotgun (WGS) entry which is preliminary data.</text>
</comment>
<dbReference type="GO" id="GO:0008061">
    <property type="term" value="F:chitin binding"/>
    <property type="evidence" value="ECO:0007669"/>
    <property type="project" value="InterPro"/>
</dbReference>
<name>U2HY05_9SPHI</name>
<dbReference type="STRING" id="1346330.M472_15385"/>
<gene>
    <name evidence="2" type="ORF">M472_15385</name>
</gene>
<keyword evidence="3" id="KW-1185">Reference proteome</keyword>